<evidence type="ECO:0000313" key="3">
    <source>
        <dbReference type="Proteomes" id="UP000315400"/>
    </source>
</evidence>
<sequence length="790" mass="85455">MSIACCGRGACGALNPPEPLRGDEPVTEDSLATLHAVDKYHALGWALVGIPAGSKAPSTFSWQTKAAERSYWEANPSHNVGLLHALSGTVALDIDDMENTRAIFEALNMDLDAMLASAPRIVGRPDRGKVLFAAPDGPPLTTRKISWPVPDDPRKTEVVFELRAGSVQDVLPPSIHPDTGNPYLWAGPDIAEGIPPLPDQLLTLWQEWDRFRPQLADLCPWARKREFTPPPKARRTGDGQSVIAAYNEAVPITDALAATGYRRIGNRWLSPNSTSKIPGVVVFDDGRAYSHHASDPFDPAHTFDAFDVFCTYEHLGNVSAAVKAASEWLDIKSLPQGPTEEDRAMSQHGASVAAQIMGQAEARPDVETDKVPEHLLTVPGVLGDFVDWAGRTCIKPQPQFDVQAALAFGAAVLGQRFITSGNNMASLFLMNVGKTGTGKEHASSVISRALRHAGLDDLLGPAGYTSEGGVLSALRDRPAHVAVIDEFGNYLNTAGNKASVNQQQALSMMMEVFGRQTDIVQNRGYSTAALTDGQKQKMEIRITNPSLTVLAMTTPETFYDAISGKDIASGLLNRFLIVESKLPRSKSRRPKRIDPPAKVLEWAKACASVGGDSLVTDQGPEFPPEPMELPFTAAAYDMLDDYEDTIIARQNAAKTEADAAMFNRSREMSMRVALIVAVSMGLDEVSDVATRWAIDYVDFYAQRAVQSMRDNMAEGETDALRKKVAAAIKAAGPSGLKMSELQAKVPAIGNLGKPQRDGLMAMICEDFPIERTTLQGGKGRPPIIHTWTGN</sequence>
<dbReference type="CDD" id="cd04859">
    <property type="entry name" value="Prim_Pol"/>
    <property type="match status" value="1"/>
</dbReference>
<reference evidence="2 3" key="1">
    <citation type="submission" date="2019-06" db="EMBL/GenBank/DDBJ databases">
        <title>Metagenome assembled Genome of Spiribacter salinus SL48-SHIP from the microbial mat of Salt Lake 48 (Novosibirsk region, Russia).</title>
        <authorList>
            <person name="Shipova A."/>
            <person name="Rozanov A.S."/>
            <person name="Bryanskaya A.V."/>
            <person name="Peltek S.E."/>
        </authorList>
    </citation>
    <scope>NUCLEOTIDE SEQUENCE [LARGE SCALE GENOMIC DNA]</scope>
    <source>
        <strain evidence="2">SL48-SHIP-2</strain>
    </source>
</reference>
<dbReference type="SUPFAM" id="SSF52540">
    <property type="entry name" value="P-loop containing nucleoside triphosphate hydrolases"/>
    <property type="match status" value="1"/>
</dbReference>
<comment type="caution">
    <text evidence="2">The sequence shown here is derived from an EMBL/GenBank/DDBJ whole genome shotgun (WGS) entry which is preliminary data.</text>
</comment>
<dbReference type="EMBL" id="VIFK01000319">
    <property type="protein sequence ID" value="TQE97105.1"/>
    <property type="molecule type" value="Genomic_DNA"/>
</dbReference>
<proteinExistence type="predicted"/>
<dbReference type="InterPro" id="IPR025048">
    <property type="entry name" value="DUF3987"/>
</dbReference>
<organism evidence="2 3">
    <name type="scientific">Spiribacter salinus</name>
    <dbReference type="NCBI Taxonomy" id="1335746"/>
    <lineage>
        <taxon>Bacteria</taxon>
        <taxon>Pseudomonadati</taxon>
        <taxon>Pseudomonadota</taxon>
        <taxon>Gammaproteobacteria</taxon>
        <taxon>Chromatiales</taxon>
        <taxon>Ectothiorhodospiraceae</taxon>
        <taxon>Spiribacter</taxon>
    </lineage>
</organism>
<evidence type="ECO:0000313" key="2">
    <source>
        <dbReference type="EMBL" id="TQE97105.1"/>
    </source>
</evidence>
<feature type="domain" description="DNA primase/polymerase bifunctional N-terminal" evidence="1">
    <location>
        <begin position="37"/>
        <end position="201"/>
    </location>
</feature>
<accession>A0A540VK02</accession>
<dbReference type="SUPFAM" id="SSF56747">
    <property type="entry name" value="Prim-pol domain"/>
    <property type="match status" value="1"/>
</dbReference>
<evidence type="ECO:0000259" key="1">
    <source>
        <dbReference type="SMART" id="SM00943"/>
    </source>
</evidence>
<dbReference type="SMART" id="SM00943">
    <property type="entry name" value="Prim-Pol"/>
    <property type="match status" value="1"/>
</dbReference>
<dbReference type="InterPro" id="IPR027417">
    <property type="entry name" value="P-loop_NTPase"/>
</dbReference>
<dbReference type="AlphaFoldDB" id="A0A540VK02"/>
<dbReference type="Pfam" id="PF09250">
    <property type="entry name" value="Prim-Pol"/>
    <property type="match status" value="1"/>
</dbReference>
<name>A0A540VK02_9GAMM</name>
<dbReference type="Proteomes" id="UP000315400">
    <property type="component" value="Unassembled WGS sequence"/>
</dbReference>
<gene>
    <name evidence="2" type="ORF">FKY71_16245</name>
</gene>
<dbReference type="Pfam" id="PF13148">
    <property type="entry name" value="DUF3987"/>
    <property type="match status" value="1"/>
</dbReference>
<protein>
    <submittedName>
        <fullName evidence="2">DUF3987 domain-containing protein</fullName>
    </submittedName>
</protein>
<dbReference type="InterPro" id="IPR015330">
    <property type="entry name" value="DNA_primase/pol_bifunc_N"/>
</dbReference>